<dbReference type="GO" id="GO:0006654">
    <property type="term" value="P:phosphatidic acid biosynthetic process"/>
    <property type="evidence" value="ECO:0007669"/>
    <property type="project" value="TreeGrafter"/>
</dbReference>
<dbReference type="GO" id="GO:0005811">
    <property type="term" value="C:lipid droplet"/>
    <property type="evidence" value="ECO:0007669"/>
    <property type="project" value="TreeGrafter"/>
</dbReference>
<dbReference type="eggNOG" id="KOG1209">
    <property type="taxonomic scope" value="Eukaryota"/>
</dbReference>
<evidence type="ECO:0000256" key="3">
    <source>
        <dbReference type="ARBA" id="ARBA00023002"/>
    </source>
</evidence>
<dbReference type="OrthoDB" id="2102561at2759"/>
<dbReference type="GO" id="GO:0004806">
    <property type="term" value="F:triacylglycerol lipase activity"/>
    <property type="evidence" value="ECO:0007669"/>
    <property type="project" value="TreeGrafter"/>
</dbReference>
<dbReference type="PANTHER" id="PTHR44169:SF3">
    <property type="entry name" value="SHORT-CHAIN DEHYDROGENASE SRDE"/>
    <property type="match status" value="1"/>
</dbReference>
<keyword evidence="3" id="KW-0560">Oxidoreductase</keyword>
<sequence length="292" mass="31406">MGQKTVLITGCSEGGIGDALAKTFHEKGFRVFASARNTAKVQHLKGMGLDIVQLDVTDDMSIKKAVATVKTATGGHLDFLVNNSGAGYAMPFLDSDVSVAKKMFDVNVFAVVAVTQAFAPLLIAAKGTIINIGSILGIMPLPWQGYYNASKAAVAIITDQMRIEFAPWGVGAILITTGAIKTKFFENLPIAPRLPESSLYYPAKDLVEPALSGSEQEKNSMDVDAYAEKVVRNAMRSSPKKHLWSGGATLVTWLASTFGWSTIWDMMLPPIVHMPEITKKIRAVQKTGARAS</sequence>
<dbReference type="InterPro" id="IPR036291">
    <property type="entry name" value="NAD(P)-bd_dom_sf"/>
</dbReference>
<keyword evidence="7" id="KW-1185">Reference proteome</keyword>
<evidence type="ECO:0000256" key="1">
    <source>
        <dbReference type="ARBA" id="ARBA00006484"/>
    </source>
</evidence>
<dbReference type="EMBL" id="KB644411">
    <property type="protein sequence ID" value="EPS29332.1"/>
    <property type="molecule type" value="Genomic_DNA"/>
</dbReference>
<organism evidence="6 7">
    <name type="scientific">Penicillium oxalicum (strain 114-2 / CGMCC 5302)</name>
    <name type="common">Penicillium decumbens</name>
    <dbReference type="NCBI Taxonomy" id="933388"/>
    <lineage>
        <taxon>Eukaryota</taxon>
        <taxon>Fungi</taxon>
        <taxon>Dikarya</taxon>
        <taxon>Ascomycota</taxon>
        <taxon>Pezizomycotina</taxon>
        <taxon>Eurotiomycetes</taxon>
        <taxon>Eurotiomycetidae</taxon>
        <taxon>Eurotiales</taxon>
        <taxon>Aspergillaceae</taxon>
        <taxon>Penicillium</taxon>
    </lineage>
</organism>
<feature type="transmembrane region" description="Helical" evidence="5">
    <location>
        <begin position="242"/>
        <end position="264"/>
    </location>
</feature>
<dbReference type="GO" id="GO:0019433">
    <property type="term" value="P:triglyceride catabolic process"/>
    <property type="evidence" value="ECO:0007669"/>
    <property type="project" value="TreeGrafter"/>
</dbReference>
<dbReference type="Pfam" id="PF00106">
    <property type="entry name" value="adh_short"/>
    <property type="match status" value="1"/>
</dbReference>
<dbReference type="InterPro" id="IPR020904">
    <property type="entry name" value="Sc_DH/Rdtase_CS"/>
</dbReference>
<reference evidence="6 7" key="1">
    <citation type="journal article" date="2013" name="PLoS ONE">
        <title>Genomic and secretomic analyses reveal unique features of the lignocellulolytic enzyme system of Penicillium decumbens.</title>
        <authorList>
            <person name="Liu G."/>
            <person name="Zhang L."/>
            <person name="Wei X."/>
            <person name="Zou G."/>
            <person name="Qin Y."/>
            <person name="Ma L."/>
            <person name="Li J."/>
            <person name="Zheng H."/>
            <person name="Wang S."/>
            <person name="Wang C."/>
            <person name="Xun L."/>
            <person name="Zhao G.-P."/>
            <person name="Zhou Z."/>
            <person name="Qu Y."/>
        </authorList>
    </citation>
    <scope>NUCLEOTIDE SEQUENCE [LARGE SCALE GENOMIC DNA]</scope>
    <source>
        <strain evidence="7">114-2 / CGMCC 5302</strain>
    </source>
</reference>
<dbReference type="PANTHER" id="PTHR44169">
    <property type="entry name" value="NADPH-DEPENDENT 1-ACYLDIHYDROXYACETONE PHOSPHATE REDUCTASE"/>
    <property type="match status" value="1"/>
</dbReference>
<evidence type="ECO:0000256" key="4">
    <source>
        <dbReference type="RuleBase" id="RU000363"/>
    </source>
</evidence>
<evidence type="ECO:0000256" key="2">
    <source>
        <dbReference type="ARBA" id="ARBA00022857"/>
    </source>
</evidence>
<name>S8B4A3_PENO1</name>
<dbReference type="HOGENOM" id="CLU_010194_2_9_1"/>
<gene>
    <name evidence="6" type="ORF">PDE_04281</name>
</gene>
<keyword evidence="2" id="KW-0521">NADP</keyword>
<dbReference type="AlphaFoldDB" id="S8B4A3"/>
<accession>S8B4A3</accession>
<evidence type="ECO:0008006" key="8">
    <source>
        <dbReference type="Google" id="ProtNLM"/>
    </source>
</evidence>
<dbReference type="PROSITE" id="PS00061">
    <property type="entry name" value="ADH_SHORT"/>
    <property type="match status" value="1"/>
</dbReference>
<dbReference type="GO" id="GO:0005783">
    <property type="term" value="C:endoplasmic reticulum"/>
    <property type="evidence" value="ECO:0007669"/>
    <property type="project" value="TreeGrafter"/>
</dbReference>
<dbReference type="CDD" id="cd05374">
    <property type="entry name" value="17beta-HSD-like_SDR_c"/>
    <property type="match status" value="1"/>
</dbReference>
<dbReference type="PRINTS" id="PR00081">
    <property type="entry name" value="GDHRDH"/>
</dbReference>
<protein>
    <recommendedName>
        <fullName evidence="8">Short-chain dehydrogenase/reductase</fullName>
    </recommendedName>
</protein>
<keyword evidence="5" id="KW-1133">Transmembrane helix</keyword>
<dbReference type="Gene3D" id="3.40.50.720">
    <property type="entry name" value="NAD(P)-binding Rossmann-like Domain"/>
    <property type="match status" value="1"/>
</dbReference>
<evidence type="ECO:0000313" key="6">
    <source>
        <dbReference type="EMBL" id="EPS29332.1"/>
    </source>
</evidence>
<keyword evidence="5" id="KW-0472">Membrane</keyword>
<evidence type="ECO:0000313" key="7">
    <source>
        <dbReference type="Proteomes" id="UP000019376"/>
    </source>
</evidence>
<keyword evidence="5" id="KW-0812">Transmembrane</keyword>
<dbReference type="Proteomes" id="UP000019376">
    <property type="component" value="Unassembled WGS sequence"/>
</dbReference>
<dbReference type="PRINTS" id="PR00080">
    <property type="entry name" value="SDRFAMILY"/>
</dbReference>
<dbReference type="FunFam" id="3.40.50.720:FF:000261">
    <property type="entry name" value="NADPH-dependent 1-acyldihydroxyacetone phosphate reductase"/>
    <property type="match status" value="1"/>
</dbReference>
<proteinExistence type="inferred from homology"/>
<dbReference type="STRING" id="933388.S8B4A3"/>
<dbReference type="PhylomeDB" id="S8B4A3"/>
<dbReference type="SUPFAM" id="SSF51735">
    <property type="entry name" value="NAD(P)-binding Rossmann-fold domains"/>
    <property type="match status" value="1"/>
</dbReference>
<dbReference type="InterPro" id="IPR002347">
    <property type="entry name" value="SDR_fam"/>
</dbReference>
<dbReference type="GO" id="GO:0000140">
    <property type="term" value="F:acylglycerone-phosphate reductase (NADP+) activity"/>
    <property type="evidence" value="ECO:0007669"/>
    <property type="project" value="TreeGrafter"/>
</dbReference>
<comment type="similarity">
    <text evidence="1 4">Belongs to the short-chain dehydrogenases/reductases (SDR) family.</text>
</comment>
<evidence type="ECO:0000256" key="5">
    <source>
        <dbReference type="SAM" id="Phobius"/>
    </source>
</evidence>